<evidence type="ECO:0000256" key="1">
    <source>
        <dbReference type="ARBA" id="ARBA00022729"/>
    </source>
</evidence>
<gene>
    <name evidence="5" type="ORF">H9L16_07675</name>
</gene>
<dbReference type="InterPro" id="IPR038081">
    <property type="entry name" value="CalX-like_sf"/>
</dbReference>
<dbReference type="Gene3D" id="2.60.40.2030">
    <property type="match status" value="1"/>
</dbReference>
<dbReference type="InterPro" id="IPR003644">
    <property type="entry name" value="Calx_beta"/>
</dbReference>
<dbReference type="Pfam" id="PF03160">
    <property type="entry name" value="Calx-beta"/>
    <property type="match status" value="1"/>
</dbReference>
<keyword evidence="1" id="KW-0732">Signal</keyword>
<sequence>MSKVFGSRRSASHGSTAVWILVALAALGLSALWLGAQLRGSADSRPVKPYRDLYQIYEAKDHAVLFRAGDRSNLPDEHGLVPHEGSESGSRHVVHVSRRSAEQAAAAKKALAIELPTGERFSVQFERSERAPNGDWTFIGKVSTRLGPQSAVLTFGRAGLFGVLPVPQGQQMQLSTTRGVTVLELVRPMHPRDAVTGELPVDYVLPEQHVPQPQKMKPGQRIVSSANTTVVPALRVSSNPGSTSRTSSTAAIATLTATEAPAVQIDVLGLYTKNMVELRGSVAAAETESNNYLAIANQAHRDSNTGITFTYVGLRQVDYPADAFNGEALGDLQSNSMPDGTDIQSLRDTLRADLVALLRPYVSGDSNGGIANLTYADGYESAAYSVSNLSTYTFAHETGHNMGSMHDIETSTANGVISYGAFEYSFGYRQDGPPKFATIMAYPVNGQPWIGYFSHPGTTECLNVACGTEGADNARSMRNMALVIAEYRLPLNQILVTGSQVIEGEPGNLWPRQVNVTVKLSSPAPAGGVRFDIATEDGTAVAGSDYSGWFQPGAGIPEGESTRSFSVTILPDMQVEAEETFRVVLSNVQGAGVYRGTATVRILDDDPRVAVTGRILAPSGGTLPANALQIGVTEWNGRNYQQASYWAQPPNFEYRAPIQAGSSVQIDVYASAPYANTSYDLGVVNGDQYRDIVLKRVVKLTGTLRFASGQPVPTSSINVIAWGATGSDSGSGATASPPISPTRSM</sequence>
<evidence type="ECO:0000313" key="6">
    <source>
        <dbReference type="Proteomes" id="UP000515804"/>
    </source>
</evidence>
<dbReference type="AlphaFoldDB" id="A0A7G9SU85"/>
<dbReference type="Gene3D" id="3.40.390.10">
    <property type="entry name" value="Collagenase (Catalytic Domain)"/>
    <property type="match status" value="1"/>
</dbReference>
<dbReference type="GO" id="GO:0016020">
    <property type="term" value="C:membrane"/>
    <property type="evidence" value="ECO:0007669"/>
    <property type="project" value="InterPro"/>
</dbReference>
<dbReference type="SUPFAM" id="SSF55486">
    <property type="entry name" value="Metalloproteases ('zincins'), catalytic domain"/>
    <property type="match status" value="1"/>
</dbReference>
<dbReference type="GO" id="GO:0007154">
    <property type="term" value="P:cell communication"/>
    <property type="evidence" value="ECO:0007669"/>
    <property type="project" value="InterPro"/>
</dbReference>
<dbReference type="Pfam" id="PF13583">
    <property type="entry name" value="Reprolysin_4"/>
    <property type="match status" value="1"/>
</dbReference>
<dbReference type="EMBL" id="CP060719">
    <property type="protein sequence ID" value="QNN71410.1"/>
    <property type="molecule type" value="Genomic_DNA"/>
</dbReference>
<evidence type="ECO:0000256" key="2">
    <source>
        <dbReference type="ARBA" id="ARBA00022737"/>
    </source>
</evidence>
<keyword evidence="3" id="KW-0106">Calcium</keyword>
<protein>
    <recommendedName>
        <fullName evidence="4">Calx-beta domain-containing protein</fullName>
    </recommendedName>
</protein>
<dbReference type="KEGG" id="tcn:H9L16_07675"/>
<evidence type="ECO:0000256" key="3">
    <source>
        <dbReference type="ARBA" id="ARBA00022837"/>
    </source>
</evidence>
<keyword evidence="6" id="KW-1185">Reference proteome</keyword>
<proteinExistence type="predicted"/>
<dbReference type="RefSeq" id="WP_187553923.1">
    <property type="nucleotide sequence ID" value="NZ_CP060719.1"/>
</dbReference>
<dbReference type="InterPro" id="IPR024079">
    <property type="entry name" value="MetalloPept_cat_dom_sf"/>
</dbReference>
<dbReference type="Proteomes" id="UP000515804">
    <property type="component" value="Chromosome"/>
</dbReference>
<evidence type="ECO:0000259" key="4">
    <source>
        <dbReference type="Pfam" id="PF03160"/>
    </source>
</evidence>
<reference evidence="5 6" key="1">
    <citation type="submission" date="2020-08" db="EMBL/GenBank/DDBJ databases">
        <title>Genome sequence of Thermomonas carbonis KCTC 42013T.</title>
        <authorList>
            <person name="Hyun D.-W."/>
            <person name="Bae J.-W."/>
        </authorList>
    </citation>
    <scope>NUCLEOTIDE SEQUENCE [LARGE SCALE GENOMIC DNA]</scope>
    <source>
        <strain evidence="5 6">KCTC 42013</strain>
    </source>
</reference>
<keyword evidence="2" id="KW-0677">Repeat</keyword>
<dbReference type="GO" id="GO:0008237">
    <property type="term" value="F:metallopeptidase activity"/>
    <property type="evidence" value="ECO:0007669"/>
    <property type="project" value="InterPro"/>
</dbReference>
<organism evidence="5 6">
    <name type="scientific">Thermomonas carbonis</name>
    <dbReference type="NCBI Taxonomy" id="1463158"/>
    <lineage>
        <taxon>Bacteria</taxon>
        <taxon>Pseudomonadati</taxon>
        <taxon>Pseudomonadota</taxon>
        <taxon>Gammaproteobacteria</taxon>
        <taxon>Lysobacterales</taxon>
        <taxon>Lysobacteraceae</taxon>
        <taxon>Thermomonas</taxon>
    </lineage>
</organism>
<dbReference type="SUPFAM" id="SSF141072">
    <property type="entry name" value="CalX-like"/>
    <property type="match status" value="1"/>
</dbReference>
<name>A0A7G9SU85_9GAMM</name>
<accession>A0A7G9SU85</accession>
<feature type="domain" description="Calx-beta" evidence="4">
    <location>
        <begin position="514"/>
        <end position="606"/>
    </location>
</feature>
<evidence type="ECO:0000313" key="5">
    <source>
        <dbReference type="EMBL" id="QNN71410.1"/>
    </source>
</evidence>